<evidence type="ECO:0000256" key="1">
    <source>
        <dbReference type="SAM" id="MobiDB-lite"/>
    </source>
</evidence>
<comment type="caution">
    <text evidence="2">The sequence shown here is derived from an EMBL/GenBank/DDBJ whole genome shotgun (WGS) entry which is preliminary data.</text>
</comment>
<proteinExistence type="predicted"/>
<protein>
    <submittedName>
        <fullName evidence="2">Uncharacterized protein</fullName>
    </submittedName>
</protein>
<accession>A0A5B7JHG4</accession>
<dbReference type="Proteomes" id="UP000324222">
    <property type="component" value="Unassembled WGS sequence"/>
</dbReference>
<evidence type="ECO:0000313" key="3">
    <source>
        <dbReference type="Proteomes" id="UP000324222"/>
    </source>
</evidence>
<dbReference type="EMBL" id="VSRR010102648">
    <property type="protein sequence ID" value="MPC95542.1"/>
    <property type="molecule type" value="Genomic_DNA"/>
</dbReference>
<reference evidence="2 3" key="1">
    <citation type="submission" date="2019-05" db="EMBL/GenBank/DDBJ databases">
        <title>Another draft genome of Portunus trituberculatus and its Hox gene families provides insights of decapod evolution.</title>
        <authorList>
            <person name="Jeong J.-H."/>
            <person name="Song I."/>
            <person name="Kim S."/>
            <person name="Choi T."/>
            <person name="Kim D."/>
            <person name="Ryu S."/>
            <person name="Kim W."/>
        </authorList>
    </citation>
    <scope>NUCLEOTIDE SEQUENCE [LARGE SCALE GENOMIC DNA]</scope>
    <source>
        <tissue evidence="2">Muscle</tissue>
    </source>
</reference>
<keyword evidence="3" id="KW-1185">Reference proteome</keyword>
<organism evidence="2 3">
    <name type="scientific">Portunus trituberculatus</name>
    <name type="common">Swimming crab</name>
    <name type="synonym">Neptunus trituberculatus</name>
    <dbReference type="NCBI Taxonomy" id="210409"/>
    <lineage>
        <taxon>Eukaryota</taxon>
        <taxon>Metazoa</taxon>
        <taxon>Ecdysozoa</taxon>
        <taxon>Arthropoda</taxon>
        <taxon>Crustacea</taxon>
        <taxon>Multicrustacea</taxon>
        <taxon>Malacostraca</taxon>
        <taxon>Eumalacostraca</taxon>
        <taxon>Eucarida</taxon>
        <taxon>Decapoda</taxon>
        <taxon>Pleocyemata</taxon>
        <taxon>Brachyura</taxon>
        <taxon>Eubrachyura</taxon>
        <taxon>Portunoidea</taxon>
        <taxon>Portunidae</taxon>
        <taxon>Portuninae</taxon>
        <taxon>Portunus</taxon>
    </lineage>
</organism>
<evidence type="ECO:0000313" key="2">
    <source>
        <dbReference type="EMBL" id="MPC95542.1"/>
    </source>
</evidence>
<sequence>MIVMRVSTITLRAWRWLQYTSLKSPYLHKCQDEPFLTKQSRGCEGSDRQPCRASQGPLTRHTPRPSHCHEGTPLTPKGPPPTSWQCVVHGAQRGLVHGELFSPVPSQSRDPYTPSTTRYLWKEALSPIAPVGIFEVYGKRCSASTH</sequence>
<name>A0A5B7JHG4_PORTR</name>
<feature type="region of interest" description="Disordered" evidence="1">
    <location>
        <begin position="39"/>
        <end position="81"/>
    </location>
</feature>
<dbReference type="AlphaFoldDB" id="A0A5B7JHG4"/>
<gene>
    <name evidence="2" type="ORF">E2C01_090758</name>
</gene>